<dbReference type="InterPro" id="IPR009061">
    <property type="entry name" value="DNA-bd_dom_put_sf"/>
</dbReference>
<sequence>MTERPESLSIAPEHSANPELLPIRDVVRLTGVNPVTLRAWERRYGLIQPLRTEGGHRLYSLDDVATIRDISSWTERGVAVSKVGTLLERSRPTQNDSSLRVADTSVSVVDFSEASEWLEWQRSIRQALAAFDEDGLEQLYGQIFSTYPTSQVFGQVLLPLWHELRHQTGFGQLSQWLFYDAFLRARVLQRLQFVRRGARQCVLLAALPDQCRELELLVTGLLLSGDHGAIRVLPLGQPLAEMPLLCQAIQPRALVFFAPAPPSPPLLGQLNKLALAIDCPMALAGRGAELVAAKLKDTPVANLGDEPRLMLSRLMQFLAGHLDT</sequence>
<dbReference type="PROSITE" id="PS50937">
    <property type="entry name" value="HTH_MERR_2"/>
    <property type="match status" value="1"/>
</dbReference>
<evidence type="ECO:0000256" key="3">
    <source>
        <dbReference type="ARBA" id="ARBA00023163"/>
    </source>
</evidence>
<dbReference type="SUPFAM" id="SSF46955">
    <property type="entry name" value="Putative DNA-binding domain"/>
    <property type="match status" value="1"/>
</dbReference>
<dbReference type="InterPro" id="IPR047057">
    <property type="entry name" value="MerR_fam"/>
</dbReference>
<evidence type="ECO:0000256" key="1">
    <source>
        <dbReference type="ARBA" id="ARBA00023015"/>
    </source>
</evidence>
<comment type="caution">
    <text evidence="5">The sequence shown here is derived from an EMBL/GenBank/DDBJ whole genome shotgun (WGS) entry which is preliminary data.</text>
</comment>
<protein>
    <submittedName>
        <fullName evidence="5">MerR family transcriptional regulator</fullName>
    </submittedName>
</protein>
<dbReference type="RefSeq" id="WP_122075857.1">
    <property type="nucleotide sequence ID" value="NZ_DALYQI010000001.1"/>
</dbReference>
<dbReference type="Proteomes" id="UP000269134">
    <property type="component" value="Unassembled WGS sequence"/>
</dbReference>
<dbReference type="InterPro" id="IPR000551">
    <property type="entry name" value="MerR-type_HTH_dom"/>
</dbReference>
<evidence type="ECO:0000313" key="6">
    <source>
        <dbReference type="Proteomes" id="UP000269134"/>
    </source>
</evidence>
<name>A0ABX9V8Z4_9GAMM</name>
<keyword evidence="6" id="KW-1185">Reference proteome</keyword>
<organism evidence="5 6">
    <name type="scientific">Stutzerimonas nitrititolerans</name>
    <dbReference type="NCBI Taxonomy" id="2482751"/>
    <lineage>
        <taxon>Bacteria</taxon>
        <taxon>Pseudomonadati</taxon>
        <taxon>Pseudomonadota</taxon>
        <taxon>Gammaproteobacteria</taxon>
        <taxon>Pseudomonadales</taxon>
        <taxon>Pseudomonadaceae</taxon>
        <taxon>Stutzerimonas</taxon>
    </lineage>
</organism>
<dbReference type="Pfam" id="PF13411">
    <property type="entry name" value="MerR_1"/>
    <property type="match status" value="1"/>
</dbReference>
<keyword evidence="2" id="KW-0238">DNA-binding</keyword>
<proteinExistence type="predicted"/>
<evidence type="ECO:0000256" key="2">
    <source>
        <dbReference type="ARBA" id="ARBA00023125"/>
    </source>
</evidence>
<dbReference type="CDD" id="cd01104">
    <property type="entry name" value="HTH_MlrA-CarA"/>
    <property type="match status" value="1"/>
</dbReference>
<dbReference type="SMART" id="SM00422">
    <property type="entry name" value="HTH_MERR"/>
    <property type="match status" value="1"/>
</dbReference>
<feature type="domain" description="HTH merR-type" evidence="4">
    <location>
        <begin position="20"/>
        <end position="89"/>
    </location>
</feature>
<reference evidence="5 6" key="1">
    <citation type="submission" date="2018-10" db="EMBL/GenBank/DDBJ databases">
        <title>Pseudomonas sp. GL14 genome.</title>
        <authorList>
            <person name="Peng J."/>
            <person name="Liu Z.-P."/>
        </authorList>
    </citation>
    <scope>NUCLEOTIDE SEQUENCE [LARGE SCALE GENOMIC DNA]</scope>
    <source>
        <strain evidence="5 6">GL14</strain>
    </source>
</reference>
<gene>
    <name evidence="5" type="ORF">EA795_04785</name>
</gene>
<dbReference type="GeneID" id="84608347"/>
<accession>A0ABX9V8Z4</accession>
<evidence type="ECO:0000313" key="5">
    <source>
        <dbReference type="EMBL" id="RMI02216.1"/>
    </source>
</evidence>
<dbReference type="Gene3D" id="1.10.1660.10">
    <property type="match status" value="1"/>
</dbReference>
<keyword evidence="1" id="KW-0805">Transcription regulation</keyword>
<keyword evidence="3" id="KW-0804">Transcription</keyword>
<dbReference type="EMBL" id="RFFL01000003">
    <property type="protein sequence ID" value="RMI02216.1"/>
    <property type="molecule type" value="Genomic_DNA"/>
</dbReference>
<dbReference type="PANTHER" id="PTHR30204">
    <property type="entry name" value="REDOX-CYCLING DRUG-SENSING TRANSCRIPTIONAL ACTIVATOR SOXR"/>
    <property type="match status" value="1"/>
</dbReference>
<dbReference type="PANTHER" id="PTHR30204:SF67">
    <property type="entry name" value="HTH-TYPE TRANSCRIPTIONAL REGULATOR MLRA-RELATED"/>
    <property type="match status" value="1"/>
</dbReference>
<evidence type="ECO:0000259" key="4">
    <source>
        <dbReference type="PROSITE" id="PS50937"/>
    </source>
</evidence>